<dbReference type="InterPro" id="IPR011058">
    <property type="entry name" value="Cyanovirin-N"/>
</dbReference>
<dbReference type="Pfam" id="PF08881">
    <property type="entry name" value="CVNH"/>
    <property type="match status" value="1"/>
</dbReference>
<dbReference type="PANTHER" id="PTHR42076:SF1">
    <property type="entry name" value="CYANOVIRIN-N DOMAIN-CONTAINING PROTEIN"/>
    <property type="match status" value="1"/>
</dbReference>
<dbReference type="Proteomes" id="UP000184300">
    <property type="component" value="Unassembled WGS sequence"/>
</dbReference>
<organism evidence="2 3">
    <name type="scientific">Aspergillus glaucus CBS 516.65</name>
    <dbReference type="NCBI Taxonomy" id="1160497"/>
    <lineage>
        <taxon>Eukaryota</taxon>
        <taxon>Fungi</taxon>
        <taxon>Dikarya</taxon>
        <taxon>Ascomycota</taxon>
        <taxon>Pezizomycotina</taxon>
        <taxon>Eurotiomycetes</taxon>
        <taxon>Eurotiomycetidae</taxon>
        <taxon>Eurotiales</taxon>
        <taxon>Aspergillaceae</taxon>
        <taxon>Aspergillus</taxon>
        <taxon>Aspergillus subgen. Aspergillus</taxon>
    </lineage>
</organism>
<name>A0A1L9VC41_ASPGL</name>
<dbReference type="GeneID" id="34457403"/>
<evidence type="ECO:0000313" key="3">
    <source>
        <dbReference type="Proteomes" id="UP000184300"/>
    </source>
</evidence>
<reference evidence="3" key="1">
    <citation type="journal article" date="2017" name="Genome Biol.">
        <title>Comparative genomics reveals high biological diversity and specific adaptations in the industrially and medically important fungal genus Aspergillus.</title>
        <authorList>
            <person name="de Vries R.P."/>
            <person name="Riley R."/>
            <person name="Wiebenga A."/>
            <person name="Aguilar-Osorio G."/>
            <person name="Amillis S."/>
            <person name="Uchima C.A."/>
            <person name="Anderluh G."/>
            <person name="Asadollahi M."/>
            <person name="Askin M."/>
            <person name="Barry K."/>
            <person name="Battaglia E."/>
            <person name="Bayram O."/>
            <person name="Benocci T."/>
            <person name="Braus-Stromeyer S.A."/>
            <person name="Caldana C."/>
            <person name="Canovas D."/>
            <person name="Cerqueira G.C."/>
            <person name="Chen F."/>
            <person name="Chen W."/>
            <person name="Choi C."/>
            <person name="Clum A."/>
            <person name="Dos Santos R.A."/>
            <person name="Damasio A.R."/>
            <person name="Diallinas G."/>
            <person name="Emri T."/>
            <person name="Fekete E."/>
            <person name="Flipphi M."/>
            <person name="Freyberg S."/>
            <person name="Gallo A."/>
            <person name="Gournas C."/>
            <person name="Habgood R."/>
            <person name="Hainaut M."/>
            <person name="Harispe M.L."/>
            <person name="Henrissat B."/>
            <person name="Hilden K.S."/>
            <person name="Hope R."/>
            <person name="Hossain A."/>
            <person name="Karabika E."/>
            <person name="Karaffa L."/>
            <person name="Karanyi Z."/>
            <person name="Krasevec N."/>
            <person name="Kuo A."/>
            <person name="Kusch H."/>
            <person name="LaButti K."/>
            <person name="Lagendijk E.L."/>
            <person name="Lapidus A."/>
            <person name="Levasseur A."/>
            <person name="Lindquist E."/>
            <person name="Lipzen A."/>
            <person name="Logrieco A.F."/>
            <person name="MacCabe A."/>
            <person name="Maekelae M.R."/>
            <person name="Malavazi I."/>
            <person name="Melin P."/>
            <person name="Meyer V."/>
            <person name="Mielnichuk N."/>
            <person name="Miskei M."/>
            <person name="Molnar A.P."/>
            <person name="Mule G."/>
            <person name="Ngan C.Y."/>
            <person name="Orejas M."/>
            <person name="Orosz E."/>
            <person name="Ouedraogo J.P."/>
            <person name="Overkamp K.M."/>
            <person name="Park H.-S."/>
            <person name="Perrone G."/>
            <person name="Piumi F."/>
            <person name="Punt P.J."/>
            <person name="Ram A.F."/>
            <person name="Ramon A."/>
            <person name="Rauscher S."/>
            <person name="Record E."/>
            <person name="Riano-Pachon D.M."/>
            <person name="Robert V."/>
            <person name="Roehrig J."/>
            <person name="Ruller R."/>
            <person name="Salamov A."/>
            <person name="Salih N.S."/>
            <person name="Samson R.A."/>
            <person name="Sandor E."/>
            <person name="Sanguinetti M."/>
            <person name="Schuetze T."/>
            <person name="Sepcic K."/>
            <person name="Shelest E."/>
            <person name="Sherlock G."/>
            <person name="Sophianopoulou V."/>
            <person name="Squina F.M."/>
            <person name="Sun H."/>
            <person name="Susca A."/>
            <person name="Todd R.B."/>
            <person name="Tsang A."/>
            <person name="Unkles S.E."/>
            <person name="van de Wiele N."/>
            <person name="van Rossen-Uffink D."/>
            <person name="Oliveira J.V."/>
            <person name="Vesth T.C."/>
            <person name="Visser J."/>
            <person name="Yu J.-H."/>
            <person name="Zhou M."/>
            <person name="Andersen M.R."/>
            <person name="Archer D.B."/>
            <person name="Baker S.E."/>
            <person name="Benoit I."/>
            <person name="Brakhage A.A."/>
            <person name="Braus G.H."/>
            <person name="Fischer R."/>
            <person name="Frisvad J.C."/>
            <person name="Goldman G.H."/>
            <person name="Houbraken J."/>
            <person name="Oakley B."/>
            <person name="Pocsi I."/>
            <person name="Scazzocchio C."/>
            <person name="Seiboth B."/>
            <person name="vanKuyk P.A."/>
            <person name="Wortman J."/>
            <person name="Dyer P.S."/>
            <person name="Grigoriev I.V."/>
        </authorList>
    </citation>
    <scope>NUCLEOTIDE SEQUENCE [LARGE SCALE GENOMIC DNA]</scope>
    <source>
        <strain evidence="3">CBS 516.65</strain>
    </source>
</reference>
<protein>
    <recommendedName>
        <fullName evidence="1">Cyanovirin-N domain-containing protein</fullName>
    </recommendedName>
</protein>
<feature type="domain" description="Cyanovirin-N" evidence="1">
    <location>
        <begin position="1"/>
        <end position="94"/>
    </location>
</feature>
<proteinExistence type="predicted"/>
<dbReference type="Gene3D" id="2.30.60.10">
    <property type="entry name" value="Cyanovirin-N"/>
    <property type="match status" value="1"/>
</dbReference>
<keyword evidence="3" id="KW-1185">Reference proteome</keyword>
<feature type="non-terminal residue" evidence="2">
    <location>
        <position position="1"/>
    </location>
</feature>
<gene>
    <name evidence="2" type="ORF">ASPGLDRAFT_132715</name>
</gene>
<accession>A0A1L9VC41</accession>
<dbReference type="VEuPathDB" id="FungiDB:ASPGLDRAFT_132715"/>
<evidence type="ECO:0000259" key="1">
    <source>
        <dbReference type="SMART" id="SM01111"/>
    </source>
</evidence>
<dbReference type="InterPro" id="IPR036673">
    <property type="entry name" value="Cyanovirin-N_sf"/>
</dbReference>
<evidence type="ECO:0000313" key="2">
    <source>
        <dbReference type="EMBL" id="OJJ81484.1"/>
    </source>
</evidence>
<dbReference type="STRING" id="1160497.A0A1L9VC41"/>
<dbReference type="OrthoDB" id="2441380at2759"/>
<dbReference type="AlphaFoldDB" id="A0A1L9VC41"/>
<dbReference type="PANTHER" id="PTHR42076">
    <property type="entry name" value="CYANOVIRIN-N HOMOLOG"/>
    <property type="match status" value="1"/>
</dbReference>
<dbReference type="SUPFAM" id="SSF51322">
    <property type="entry name" value="Cyanovirin-N"/>
    <property type="match status" value="1"/>
</dbReference>
<dbReference type="SMART" id="SM01111">
    <property type="entry name" value="CVNH"/>
    <property type="match status" value="1"/>
</dbReference>
<sequence length="95" mass="10346">IRIDGDHVLVAQLKNDDGELIDSSIDLDEILGNDDGQFQWGDGNFSKTADDVELDFEGEVPVLQAQLTEADGSFVPAEINLAERIINENGDLVFA</sequence>
<dbReference type="RefSeq" id="XP_022398182.1">
    <property type="nucleotide sequence ID" value="XM_022541142.1"/>
</dbReference>
<dbReference type="EMBL" id="KV878906">
    <property type="protein sequence ID" value="OJJ81484.1"/>
    <property type="molecule type" value="Genomic_DNA"/>
</dbReference>